<dbReference type="EMBL" id="JAGEUA010000003">
    <property type="protein sequence ID" value="KAL0993228.1"/>
    <property type="molecule type" value="Genomic_DNA"/>
</dbReference>
<dbReference type="InterPro" id="IPR039725">
    <property type="entry name" value="CC2D1A/B"/>
</dbReference>
<evidence type="ECO:0000313" key="3">
    <source>
        <dbReference type="Proteomes" id="UP001557470"/>
    </source>
</evidence>
<dbReference type="PROSITE" id="PS50004">
    <property type="entry name" value="C2"/>
    <property type="match status" value="1"/>
</dbReference>
<dbReference type="InterPro" id="IPR000008">
    <property type="entry name" value="C2_dom"/>
</dbReference>
<feature type="domain" description="C2" evidence="1">
    <location>
        <begin position="164"/>
        <end position="298"/>
    </location>
</feature>
<keyword evidence="3" id="KW-1185">Reference proteome</keyword>
<accession>A0ABD0X1N6</accession>
<dbReference type="AlphaFoldDB" id="A0ABD0X1N6"/>
<dbReference type="InterPro" id="IPR035892">
    <property type="entry name" value="C2_domain_sf"/>
</dbReference>
<organism evidence="2 3">
    <name type="scientific">Umbra pygmaea</name>
    <name type="common">Eastern mudminnow</name>
    <dbReference type="NCBI Taxonomy" id="75934"/>
    <lineage>
        <taxon>Eukaryota</taxon>
        <taxon>Metazoa</taxon>
        <taxon>Chordata</taxon>
        <taxon>Craniata</taxon>
        <taxon>Vertebrata</taxon>
        <taxon>Euteleostomi</taxon>
        <taxon>Actinopterygii</taxon>
        <taxon>Neopterygii</taxon>
        <taxon>Teleostei</taxon>
        <taxon>Protacanthopterygii</taxon>
        <taxon>Esociformes</taxon>
        <taxon>Umbridae</taxon>
        <taxon>Umbra</taxon>
    </lineage>
</organism>
<evidence type="ECO:0000313" key="2">
    <source>
        <dbReference type="EMBL" id="KAL0993228.1"/>
    </source>
</evidence>
<evidence type="ECO:0000259" key="1">
    <source>
        <dbReference type="PROSITE" id="PS50004"/>
    </source>
</evidence>
<dbReference type="PANTHER" id="PTHR13076">
    <property type="entry name" value="COILED-COIL AND C2 DOMAIN-CONTAINING PROTEIN 1-LIKE"/>
    <property type="match status" value="1"/>
</dbReference>
<dbReference type="Gene3D" id="2.60.40.150">
    <property type="entry name" value="C2 domain"/>
    <property type="match status" value="1"/>
</dbReference>
<protein>
    <recommendedName>
        <fullName evidence="1">C2 domain-containing protein</fullName>
    </recommendedName>
</protein>
<comment type="caution">
    <text evidence="2">The sequence shown here is derived from an EMBL/GenBank/DDBJ whole genome shotgun (WGS) entry which is preliminary data.</text>
</comment>
<dbReference type="SUPFAM" id="SSF49562">
    <property type="entry name" value="C2 domain (Calcium/lipid-binding domain, CaLB)"/>
    <property type="match status" value="1"/>
</dbReference>
<dbReference type="FunFam" id="2.60.40.150:FF:000264">
    <property type="entry name" value="Coiled-coil and C2 domain containing 1B"/>
    <property type="match status" value="1"/>
</dbReference>
<sequence length="369" mass="41044">MMVEEPCEGGECAGPDSSPIPAAPASLNALDADAEVVGWFPYQSSVSPPLQQQTNIEASLSDTSGPPSEAESPDDMIMVPHAEDKAPIHSQPLPLHLGVSDQYSQLIEVLSQQHQRCLGLCQQFTHMGKVAETARFESLAEECSLHLEVVKQEQSKQHPLPPYNTEERNFEVYRIIPSLTGNDMLLTIVKGINLPIPTGLSSDDMDTSVRFDFPCPSLEEGQRDQTRSVRGTTCPEFNEHFQLHIKRGHRGFKRVIQSKGITFEVVQKGGLFKTDKIIGSAVMKLNCLERHCESRQLIEVMNRRKATRAHLEVEVKIREPLGGPQLYTVTEQWLTLDPLSLPTMAVTKHTMHNVPVKKIHSRSSVCSVL</sequence>
<dbReference type="Pfam" id="PF00168">
    <property type="entry name" value="C2"/>
    <property type="match status" value="1"/>
</dbReference>
<dbReference type="SMART" id="SM00239">
    <property type="entry name" value="C2"/>
    <property type="match status" value="1"/>
</dbReference>
<gene>
    <name evidence="2" type="ORF">UPYG_G00104920</name>
</gene>
<dbReference type="PANTHER" id="PTHR13076:SF8">
    <property type="entry name" value="COILED-COIL AND C2 DOMAIN-CONTAINING PROTEIN 1A"/>
    <property type="match status" value="1"/>
</dbReference>
<reference evidence="2 3" key="1">
    <citation type="submission" date="2024-06" db="EMBL/GenBank/DDBJ databases">
        <authorList>
            <person name="Pan Q."/>
            <person name="Wen M."/>
            <person name="Jouanno E."/>
            <person name="Zahm M."/>
            <person name="Klopp C."/>
            <person name="Cabau C."/>
            <person name="Louis A."/>
            <person name="Berthelot C."/>
            <person name="Parey E."/>
            <person name="Roest Crollius H."/>
            <person name="Montfort J."/>
            <person name="Robinson-Rechavi M."/>
            <person name="Bouchez O."/>
            <person name="Lampietro C."/>
            <person name="Lopez Roques C."/>
            <person name="Donnadieu C."/>
            <person name="Postlethwait J."/>
            <person name="Bobe J."/>
            <person name="Verreycken H."/>
            <person name="Guiguen Y."/>
        </authorList>
    </citation>
    <scope>NUCLEOTIDE SEQUENCE [LARGE SCALE GENOMIC DNA]</scope>
    <source>
        <strain evidence="2">Up_M1</strain>
        <tissue evidence="2">Testis</tissue>
    </source>
</reference>
<proteinExistence type="predicted"/>
<dbReference type="Proteomes" id="UP001557470">
    <property type="component" value="Unassembled WGS sequence"/>
</dbReference>
<name>A0ABD0X1N6_UMBPY</name>